<sequence>MPVESDGIGLALNTSSVLAHLPLLQQPAAAAAAGFDEIELWWPYRGPEATRREADELVAAVEEAGVRVGLLNFYGGDLSRGERGFTCQPGREDEFAAAMDGALRLGKRLGVRAFNPMYGLAIAGVSPDEQERTGVANLALAAGKAGEIGARVALEPLSGIPSYPLTTAAATMRIVEKVRETGSAAIGMLADFYHLSHSDEDLIDVIRRYARDFVRVQIADAPGRGHPGSGELPLGTWLGAAREAGYDGPVGLEYFPEDPAVALGWLA</sequence>
<dbReference type="Pfam" id="PF01261">
    <property type="entry name" value="AP_endonuc_2"/>
    <property type="match status" value="1"/>
</dbReference>
<dbReference type="Gene3D" id="3.20.20.150">
    <property type="entry name" value="Divalent-metal-dependent TIM barrel enzymes"/>
    <property type="match status" value="1"/>
</dbReference>
<evidence type="ECO:0000256" key="3">
    <source>
        <dbReference type="PIRNR" id="PIRNR006241"/>
    </source>
</evidence>
<dbReference type="Proteomes" id="UP001202922">
    <property type="component" value="Unassembled WGS sequence"/>
</dbReference>
<organism evidence="5 6">
    <name type="scientific">Sinomonas terrae</name>
    <dbReference type="NCBI Taxonomy" id="2908838"/>
    <lineage>
        <taxon>Bacteria</taxon>
        <taxon>Bacillati</taxon>
        <taxon>Actinomycetota</taxon>
        <taxon>Actinomycetes</taxon>
        <taxon>Micrococcales</taxon>
        <taxon>Micrococcaceae</taxon>
        <taxon>Sinomonas</taxon>
    </lineage>
</organism>
<name>A0ABS9U5Z4_9MICC</name>
<keyword evidence="6" id="KW-1185">Reference proteome</keyword>
<protein>
    <submittedName>
        <fullName evidence="5">TIM barrel protein</fullName>
    </submittedName>
</protein>
<dbReference type="InterPro" id="IPR050417">
    <property type="entry name" value="Sugar_Epim/Isomerase"/>
</dbReference>
<dbReference type="InterPro" id="IPR036237">
    <property type="entry name" value="Xyl_isomerase-like_sf"/>
</dbReference>
<dbReference type="SUPFAM" id="SSF51658">
    <property type="entry name" value="Xylose isomerase-like"/>
    <property type="match status" value="1"/>
</dbReference>
<feature type="domain" description="Xylose isomerase-like TIM barrel" evidence="4">
    <location>
        <begin position="28"/>
        <end position="259"/>
    </location>
</feature>
<comment type="similarity">
    <text evidence="3">Belongs to the hyi family.</text>
</comment>
<evidence type="ECO:0000259" key="4">
    <source>
        <dbReference type="Pfam" id="PF01261"/>
    </source>
</evidence>
<evidence type="ECO:0000256" key="2">
    <source>
        <dbReference type="ARBA" id="ARBA00023277"/>
    </source>
</evidence>
<accession>A0ABS9U5Z4</accession>
<dbReference type="PANTHER" id="PTHR43489:SF6">
    <property type="entry name" value="HYDROXYPYRUVATE ISOMERASE-RELATED"/>
    <property type="match status" value="1"/>
</dbReference>
<reference evidence="5 6" key="1">
    <citation type="submission" date="2022-03" db="EMBL/GenBank/DDBJ databases">
        <title>Sinomonas sp. isolated from a soil.</title>
        <authorList>
            <person name="Han J."/>
            <person name="Kim D.-U."/>
        </authorList>
    </citation>
    <scope>NUCLEOTIDE SEQUENCE [LARGE SCALE GENOMIC DNA]</scope>
    <source>
        <strain evidence="5 6">5-5</strain>
    </source>
</reference>
<dbReference type="PIRSF" id="PIRSF006241">
    <property type="entry name" value="HyI"/>
    <property type="match status" value="1"/>
</dbReference>
<evidence type="ECO:0000313" key="6">
    <source>
        <dbReference type="Proteomes" id="UP001202922"/>
    </source>
</evidence>
<keyword evidence="1 3" id="KW-0413">Isomerase</keyword>
<gene>
    <name evidence="5" type="ORF">L0M17_18625</name>
</gene>
<dbReference type="PANTHER" id="PTHR43489">
    <property type="entry name" value="ISOMERASE"/>
    <property type="match status" value="1"/>
</dbReference>
<comment type="caution">
    <text evidence="5">The sequence shown here is derived from an EMBL/GenBank/DDBJ whole genome shotgun (WGS) entry which is preliminary data.</text>
</comment>
<evidence type="ECO:0000313" key="5">
    <source>
        <dbReference type="EMBL" id="MCH6471956.1"/>
    </source>
</evidence>
<proteinExistence type="inferred from homology"/>
<dbReference type="RefSeq" id="WP_241055877.1">
    <property type="nucleotide sequence ID" value="NZ_JAKZBV010000001.1"/>
</dbReference>
<keyword evidence="2" id="KW-0119">Carbohydrate metabolism</keyword>
<evidence type="ECO:0000256" key="1">
    <source>
        <dbReference type="ARBA" id="ARBA00023235"/>
    </source>
</evidence>
<dbReference type="InterPro" id="IPR013022">
    <property type="entry name" value="Xyl_isomerase-like_TIM-brl"/>
</dbReference>
<dbReference type="EMBL" id="JAKZBV010000001">
    <property type="protein sequence ID" value="MCH6471956.1"/>
    <property type="molecule type" value="Genomic_DNA"/>
</dbReference>
<dbReference type="InterPro" id="IPR026040">
    <property type="entry name" value="HyI-like"/>
</dbReference>